<evidence type="ECO:0000256" key="1">
    <source>
        <dbReference type="SAM" id="SignalP"/>
    </source>
</evidence>
<dbReference type="eggNOG" id="COG4995">
    <property type="taxonomic scope" value="Bacteria"/>
</dbReference>
<dbReference type="KEGG" id="app:CAP2UW1_3402"/>
<organism evidence="3">
    <name type="scientific">Accumulibacter regalis</name>
    <dbReference type="NCBI Taxonomy" id="522306"/>
    <lineage>
        <taxon>Bacteria</taxon>
        <taxon>Pseudomonadati</taxon>
        <taxon>Pseudomonadota</taxon>
        <taxon>Betaproteobacteria</taxon>
        <taxon>Candidatus Accumulibacter</taxon>
    </lineage>
</organism>
<accession>C7RJ51</accession>
<feature type="domain" description="CHAT" evidence="2">
    <location>
        <begin position="487"/>
        <end position="749"/>
    </location>
</feature>
<reference evidence="3" key="1">
    <citation type="submission" date="2009-08" db="EMBL/GenBank/DDBJ databases">
        <authorList>
            <consortium name="US DOE Joint Genome Institute"/>
            <person name="Lucas S."/>
            <person name="Copeland A."/>
            <person name="Lapidus A."/>
            <person name="Glavina del Rio T."/>
            <person name="Dalin E."/>
            <person name="Tice H."/>
            <person name="Bruce D."/>
            <person name="Barry K."/>
            <person name="Pitluck S."/>
            <person name="Lowry S."/>
            <person name="Larimer F."/>
            <person name="Land M."/>
            <person name="Hauser L."/>
            <person name="Kyrpides N."/>
            <person name="Ivanova N."/>
            <person name="McMahon K.D."/>
            <person name="Hugenholtz P."/>
        </authorList>
    </citation>
    <scope>NUCLEOTIDE SEQUENCE</scope>
    <source>
        <strain evidence="3">UW-1</strain>
    </source>
</reference>
<feature type="signal peptide" evidence="1">
    <location>
        <begin position="1"/>
        <end position="22"/>
    </location>
</feature>
<dbReference type="STRING" id="522306.CAP2UW1_3402"/>
<evidence type="ECO:0000313" key="3">
    <source>
        <dbReference type="EMBL" id="ACV36662.1"/>
    </source>
</evidence>
<keyword evidence="1" id="KW-0732">Signal</keyword>
<dbReference type="Gene3D" id="1.25.40.10">
    <property type="entry name" value="Tetratricopeptide repeat domain"/>
    <property type="match status" value="1"/>
</dbReference>
<protein>
    <recommendedName>
        <fullName evidence="2">CHAT domain-containing protein</fullName>
    </recommendedName>
</protein>
<dbReference type="HOGENOM" id="CLU_002404_2_1_4"/>
<name>C7RJ51_ACCRE</name>
<reference evidence="3" key="2">
    <citation type="submission" date="2009-09" db="EMBL/GenBank/DDBJ databases">
        <title>Complete sequence of chromosome of Candidatus Accumulibacter phosphatis clade IIA str. UW-1.</title>
        <authorList>
            <consortium name="US DOE Joint Genome Institute"/>
            <person name="Martin H.G."/>
            <person name="Ivanova N."/>
            <person name="Kunin V."/>
            <person name="Warnecke F."/>
            <person name="Barry K."/>
            <person name="He S."/>
            <person name="Salamov A."/>
            <person name="Szeto E."/>
            <person name="Dalin E."/>
            <person name="Pangilinan J.L."/>
            <person name="Lapidus A."/>
            <person name="Lowry S."/>
            <person name="Kyrpides N.C."/>
            <person name="McMahon K.D."/>
            <person name="Hugenholtz P."/>
        </authorList>
    </citation>
    <scope>NUCLEOTIDE SEQUENCE [LARGE SCALE GENOMIC DNA]</scope>
    <source>
        <strain evidence="3">UW-1</strain>
    </source>
</reference>
<dbReference type="InterPro" id="IPR024983">
    <property type="entry name" value="CHAT_dom"/>
</dbReference>
<dbReference type="InterPro" id="IPR011990">
    <property type="entry name" value="TPR-like_helical_dom_sf"/>
</dbReference>
<proteinExistence type="predicted"/>
<dbReference type="AlphaFoldDB" id="C7RJ51"/>
<gene>
    <name evidence="3" type="ordered locus">CAP2UW1_3402</name>
</gene>
<sequence length="751" mass="83168" precursor="true">MSKITALWLLLCLFLIPGCVTADDVTLSALMQKGEHHALIKEIQPRLDKGGEVTSFQLLLLGSAYYEVRRYQTVLTVADLMDKRVAAGDDNFFGGDLSVYPAIFRAATYLDQGEYAKAIDFAARAGSRLKQNQIFYRAQLIQISNILGVANAFLGHREVAREHLAVISRVDLEKSNLGPEKFIAMARIHMALKEYGKALLSVDDPRAEVPASLKIHYDPTFQAVPRFFIRCKSLYETGKQAQAKQGYDQLLTHPQISQFGGIHWRVLQDRARIAQTEGAIAEAIKMLEKAIEIIEQQRSSIDSESGRIGFVGDKQSLYHALVPLLLAHGLEARAFEYVERSKARALVDLLATQKSFAARPREAQGGDILLRLMGAESDLVALAAPEQVAATRSVAAYEIRRSLKAQAPELASLVSVASTPLKEIQQSLQLDEALLEYYYTDQDLVAFVVGREGLKAVRLERAGLEDRVIKFRASLSNADSRDYLPQSEQIYNRLFKPLLGSLKVRKLVVVPHGVLHYLPFYALRSERGFLIDDYSLRVEPSASVLQLIAGRRDKAVTTALLLGNPDLGNARLDLQFAQEEASSIARILPNAKVLLRRQATPDFVKQQGGRFPIIHFAAHGLFNPAEPMNSAVLLAPDRSSDGRLKVSDLYSLSLDANLVTLSACQTALGKVTTGDDVVGFARGLLYAGASSIVSSLWDVDDLATRDLMVGFYQNLAQMDKQEALRQAQINTRKKYEHPNYWAAFILTGNAR</sequence>
<dbReference type="Pfam" id="PF12770">
    <property type="entry name" value="CHAT"/>
    <property type="match status" value="1"/>
</dbReference>
<dbReference type="eggNOG" id="COG0457">
    <property type="taxonomic scope" value="Bacteria"/>
</dbReference>
<dbReference type="SUPFAM" id="SSF48452">
    <property type="entry name" value="TPR-like"/>
    <property type="match status" value="1"/>
</dbReference>
<evidence type="ECO:0000259" key="2">
    <source>
        <dbReference type="Pfam" id="PF12770"/>
    </source>
</evidence>
<feature type="chain" id="PRO_5002982694" description="CHAT domain-containing protein" evidence="1">
    <location>
        <begin position="23"/>
        <end position="751"/>
    </location>
</feature>
<dbReference type="PANTHER" id="PTHR10098">
    <property type="entry name" value="RAPSYN-RELATED"/>
    <property type="match status" value="1"/>
</dbReference>
<dbReference type="EMBL" id="CP001715">
    <property type="protein sequence ID" value="ACV36662.1"/>
    <property type="molecule type" value="Genomic_DNA"/>
</dbReference>